<evidence type="ECO:0000313" key="9">
    <source>
        <dbReference type="Proteomes" id="UP001596456"/>
    </source>
</evidence>
<proteinExistence type="inferred from homology"/>
<dbReference type="PANTHER" id="PTHR36918">
    <property type="match status" value="1"/>
</dbReference>
<keyword evidence="5 6" id="KW-0143">Chaperone</keyword>
<comment type="caution">
    <text evidence="8">The sequence shown here is derived from an EMBL/GenBank/DDBJ whole genome shotgun (WGS) entry which is preliminary data.</text>
</comment>
<dbReference type="InterPro" id="IPR035958">
    <property type="entry name" value="SecB-like_sf"/>
</dbReference>
<keyword evidence="2 6" id="KW-0813">Transport</keyword>
<dbReference type="HAMAP" id="MF_00821">
    <property type="entry name" value="SecB"/>
    <property type="match status" value="1"/>
</dbReference>
<keyword evidence="4 6" id="KW-0811">Translocation</keyword>
<dbReference type="PANTHER" id="PTHR36918:SF1">
    <property type="entry name" value="PROTEIN-EXPORT PROTEIN SECB"/>
    <property type="match status" value="1"/>
</dbReference>
<sequence length="168" mass="18358">MTDETAANGDNEAGRQSQSSSLPLVVNAQYVKDFSFENPNAPQSLMADQGQPKIDLQVDVQARGLNDTVSEVVLSMRAEATRNDRTAFIVELSYAGIFTLPAQIPAEQARAILLIEAPRLLFPFARQIVAEATQNGGYPPLMLQPLDFVDLYRRQVLNRGSNGEVGHA</sequence>
<comment type="similarity">
    <text evidence="1 6">Belongs to the SecB family.</text>
</comment>
<comment type="function">
    <text evidence="6">One of the proteins required for the normal export of preproteins out of the cell cytoplasm. It is a molecular chaperone that binds to a subset of precursor proteins, maintaining them in a translocation-competent state. It also specifically binds to its receptor SecA.</text>
</comment>
<gene>
    <name evidence="6 8" type="primary">secB</name>
    <name evidence="8" type="ORF">ACFQPS_12885</name>
</gene>
<organism evidence="8 9">
    <name type="scientific">Rhodocista pekingensis</name>
    <dbReference type="NCBI Taxonomy" id="201185"/>
    <lineage>
        <taxon>Bacteria</taxon>
        <taxon>Pseudomonadati</taxon>
        <taxon>Pseudomonadota</taxon>
        <taxon>Alphaproteobacteria</taxon>
        <taxon>Rhodospirillales</taxon>
        <taxon>Azospirillaceae</taxon>
        <taxon>Rhodocista</taxon>
    </lineage>
</organism>
<evidence type="ECO:0000256" key="6">
    <source>
        <dbReference type="HAMAP-Rule" id="MF_00821"/>
    </source>
</evidence>
<reference evidence="9" key="1">
    <citation type="journal article" date="2019" name="Int. J. Syst. Evol. Microbiol.">
        <title>The Global Catalogue of Microorganisms (GCM) 10K type strain sequencing project: providing services to taxonomists for standard genome sequencing and annotation.</title>
        <authorList>
            <consortium name="The Broad Institute Genomics Platform"/>
            <consortium name="The Broad Institute Genome Sequencing Center for Infectious Disease"/>
            <person name="Wu L."/>
            <person name="Ma J."/>
        </authorList>
    </citation>
    <scope>NUCLEOTIDE SEQUENCE [LARGE SCALE GENOMIC DNA]</scope>
    <source>
        <strain evidence="9">CGMCC 1.16275</strain>
    </source>
</reference>
<evidence type="ECO:0000256" key="4">
    <source>
        <dbReference type="ARBA" id="ARBA00023010"/>
    </source>
</evidence>
<dbReference type="Pfam" id="PF02556">
    <property type="entry name" value="SecB"/>
    <property type="match status" value="1"/>
</dbReference>
<keyword evidence="3 6" id="KW-0653">Protein transport</keyword>
<dbReference type="SUPFAM" id="SSF54611">
    <property type="entry name" value="SecB-like"/>
    <property type="match status" value="1"/>
</dbReference>
<comment type="subcellular location">
    <subcellularLocation>
        <location evidence="6">Cytoplasm</location>
    </subcellularLocation>
</comment>
<name>A0ABW2KXH3_9PROT</name>
<dbReference type="PRINTS" id="PR01594">
    <property type="entry name" value="SECBCHAPRONE"/>
</dbReference>
<keyword evidence="9" id="KW-1185">Reference proteome</keyword>
<dbReference type="Proteomes" id="UP001596456">
    <property type="component" value="Unassembled WGS sequence"/>
</dbReference>
<accession>A0ABW2KXH3</accession>
<comment type="subunit">
    <text evidence="6">Homotetramer, a dimer of dimers. One homotetramer interacts with 1 SecA dimer.</text>
</comment>
<keyword evidence="6" id="KW-0963">Cytoplasm</keyword>
<evidence type="ECO:0000313" key="8">
    <source>
        <dbReference type="EMBL" id="MFC7334060.1"/>
    </source>
</evidence>
<protein>
    <recommendedName>
        <fullName evidence="6">Protein-export protein SecB</fullName>
    </recommendedName>
</protein>
<evidence type="ECO:0000256" key="2">
    <source>
        <dbReference type="ARBA" id="ARBA00022448"/>
    </source>
</evidence>
<evidence type="ECO:0000256" key="3">
    <source>
        <dbReference type="ARBA" id="ARBA00022927"/>
    </source>
</evidence>
<dbReference type="Gene3D" id="3.10.420.10">
    <property type="entry name" value="SecB-like"/>
    <property type="match status" value="1"/>
</dbReference>
<evidence type="ECO:0000256" key="7">
    <source>
        <dbReference type="SAM" id="MobiDB-lite"/>
    </source>
</evidence>
<evidence type="ECO:0000256" key="5">
    <source>
        <dbReference type="ARBA" id="ARBA00023186"/>
    </source>
</evidence>
<dbReference type="InterPro" id="IPR003708">
    <property type="entry name" value="SecB"/>
</dbReference>
<evidence type="ECO:0000256" key="1">
    <source>
        <dbReference type="ARBA" id="ARBA00009990"/>
    </source>
</evidence>
<dbReference type="RefSeq" id="WP_377359550.1">
    <property type="nucleotide sequence ID" value="NZ_JBHTCM010000010.1"/>
</dbReference>
<dbReference type="EMBL" id="JBHTCM010000010">
    <property type="protein sequence ID" value="MFC7334060.1"/>
    <property type="molecule type" value="Genomic_DNA"/>
</dbReference>
<feature type="region of interest" description="Disordered" evidence="7">
    <location>
        <begin position="1"/>
        <end position="20"/>
    </location>
</feature>
<dbReference type="NCBIfam" id="TIGR00809">
    <property type="entry name" value="secB"/>
    <property type="match status" value="1"/>
</dbReference>
<dbReference type="NCBIfam" id="NF004392">
    <property type="entry name" value="PRK05751.1-3"/>
    <property type="match status" value="1"/>
</dbReference>